<evidence type="ECO:0000256" key="1">
    <source>
        <dbReference type="ARBA" id="ARBA00001974"/>
    </source>
</evidence>
<dbReference type="PANTHER" id="PTHR42802">
    <property type="entry name" value="MONOOXYGENASE"/>
    <property type="match status" value="1"/>
</dbReference>
<evidence type="ECO:0000313" key="8">
    <source>
        <dbReference type="EMBL" id="TDG02216.1"/>
    </source>
</evidence>
<dbReference type="InterPro" id="IPR025700">
    <property type="entry name" value="Lys/Orn_oxygenase"/>
</dbReference>
<dbReference type="RefSeq" id="WP_133190575.1">
    <property type="nucleotide sequence ID" value="NZ_SMOD01000071.1"/>
</dbReference>
<keyword evidence="6" id="KW-0521">NADP</keyword>
<evidence type="ECO:0000256" key="2">
    <source>
        <dbReference type="ARBA" id="ARBA00004924"/>
    </source>
</evidence>
<comment type="cofactor">
    <cofactor evidence="1">
        <name>FAD</name>
        <dbReference type="ChEBI" id="CHEBI:57692"/>
    </cofactor>
</comment>
<dbReference type="InterPro" id="IPR036188">
    <property type="entry name" value="FAD/NAD-bd_sf"/>
</dbReference>
<evidence type="ECO:0000256" key="4">
    <source>
        <dbReference type="ARBA" id="ARBA00022630"/>
    </source>
</evidence>
<evidence type="ECO:0000256" key="5">
    <source>
        <dbReference type="ARBA" id="ARBA00022827"/>
    </source>
</evidence>
<keyword evidence="7" id="KW-0560">Oxidoreductase</keyword>
<keyword evidence="4" id="KW-0285">Flavoprotein</keyword>
<comment type="pathway">
    <text evidence="2">Siderophore biosynthesis.</text>
</comment>
<protein>
    <recommendedName>
        <fullName evidence="10">L-lysine 6-monooxygenase</fullName>
    </recommendedName>
</protein>
<evidence type="ECO:0008006" key="10">
    <source>
        <dbReference type="Google" id="ProtNLM"/>
    </source>
</evidence>
<comment type="similarity">
    <text evidence="3">Belongs to the lysine N(6)-hydroxylase/L-ornithine N(5)-oxygenase family.</text>
</comment>
<name>A0A4R5L1N2_9BURK</name>
<accession>A0A4R5L1N2</accession>
<evidence type="ECO:0000313" key="9">
    <source>
        <dbReference type="Proteomes" id="UP000295606"/>
    </source>
</evidence>
<dbReference type="Gene3D" id="3.50.50.60">
    <property type="entry name" value="FAD/NAD(P)-binding domain"/>
    <property type="match status" value="1"/>
</dbReference>
<dbReference type="PANTHER" id="PTHR42802:SF1">
    <property type="entry name" value="L-ORNITHINE N(5)-MONOOXYGENASE"/>
    <property type="match status" value="1"/>
</dbReference>
<evidence type="ECO:0000256" key="6">
    <source>
        <dbReference type="ARBA" id="ARBA00022857"/>
    </source>
</evidence>
<evidence type="ECO:0000256" key="3">
    <source>
        <dbReference type="ARBA" id="ARBA00007588"/>
    </source>
</evidence>
<dbReference type="SUPFAM" id="SSF51905">
    <property type="entry name" value="FAD/NAD(P)-binding domain"/>
    <property type="match status" value="2"/>
</dbReference>
<comment type="caution">
    <text evidence="8">The sequence shown here is derived from an EMBL/GenBank/DDBJ whole genome shotgun (WGS) entry which is preliminary data.</text>
</comment>
<organism evidence="8 9">
    <name type="scientific">Paraburkholderia guartelaensis</name>
    <dbReference type="NCBI Taxonomy" id="2546446"/>
    <lineage>
        <taxon>Bacteria</taxon>
        <taxon>Pseudomonadati</taxon>
        <taxon>Pseudomonadota</taxon>
        <taxon>Betaproteobacteria</taxon>
        <taxon>Burkholderiales</taxon>
        <taxon>Burkholderiaceae</taxon>
        <taxon>Paraburkholderia</taxon>
    </lineage>
</organism>
<dbReference type="Proteomes" id="UP000295606">
    <property type="component" value="Unassembled WGS sequence"/>
</dbReference>
<dbReference type="Pfam" id="PF13434">
    <property type="entry name" value="Lys_Orn_oxgnase"/>
    <property type="match status" value="1"/>
</dbReference>
<dbReference type="GO" id="GO:0016491">
    <property type="term" value="F:oxidoreductase activity"/>
    <property type="evidence" value="ECO:0007669"/>
    <property type="project" value="UniProtKB-KW"/>
</dbReference>
<keyword evidence="5" id="KW-0274">FAD</keyword>
<dbReference type="EMBL" id="SMOD01000071">
    <property type="protein sequence ID" value="TDG02216.1"/>
    <property type="molecule type" value="Genomic_DNA"/>
</dbReference>
<evidence type="ECO:0000256" key="7">
    <source>
        <dbReference type="ARBA" id="ARBA00023002"/>
    </source>
</evidence>
<proteinExistence type="inferred from homology"/>
<sequence>MSRESVVAVGAGPANLSLAALAYNQRELAVTVFERALEPAWHPGLMVDGALMQTSFLKDLVSLVDPTNPYSFLAYLKDHRRLYRAVVCGLDRITRQEFQDYLKWAAMRLPNIRFGTAINEIDLDRDSFCVRAKEETVRTKTVVIGVGREPFIPDFARLIRGKNVFHSGAFLNEKRNFSGSSVAVVGGGQSSAEVVSALLRGLHGEPASITWVSRRPNLFALEDSPFVNEWFFPQHSMWFQRCSREARERFLMGQELAGDGVSASTLREIYQLLYEREVAHKARPGACEIRIDSSVEAMSLDGPGYLLTVRDRVNGDVMHAYADVVILCTGYRSSLPRLLEPLRSRLSFVQNTLGDTELEIRDDFSVVLDGPLGCRLYLQNGARSQYGVADPYLSLLSWRSARILNAILRMERFDCGVMSGAITWSGETLAASRKPSQEMTEKIS</sequence>
<dbReference type="AlphaFoldDB" id="A0A4R5L1N2"/>
<dbReference type="OrthoDB" id="7527071at2"/>
<reference evidence="8 9" key="1">
    <citation type="submission" date="2019-03" db="EMBL/GenBank/DDBJ databases">
        <title>Paraburkholderia sp. isolated from native Mimosa gymnas in Guartela State Park, Brazil.</title>
        <authorList>
            <person name="Paulitsch F."/>
            <person name="Hungria M."/>
            <person name="Delamuta J.R.M."/>
            <person name="Ribeiro R.A."/>
            <person name="Dall'Agnol R."/>
            <person name="Silva J.S.B."/>
        </authorList>
    </citation>
    <scope>NUCLEOTIDE SEQUENCE [LARGE SCALE GENOMIC DNA]</scope>
    <source>
        <strain evidence="8 9">CNPSo 3008</strain>
    </source>
</reference>
<gene>
    <name evidence="8" type="ORF">E1N52_40850</name>
</gene>
<dbReference type="PRINTS" id="PR00368">
    <property type="entry name" value="FADPNR"/>
</dbReference>